<keyword evidence="4" id="KW-0843">Virulence</keyword>
<dbReference type="Pfam" id="PF04829">
    <property type="entry name" value="PT-VENN"/>
    <property type="match status" value="1"/>
</dbReference>
<evidence type="ECO:0000313" key="9">
    <source>
        <dbReference type="EMBL" id="TQC75908.1"/>
    </source>
</evidence>
<evidence type="ECO:0000313" key="10">
    <source>
        <dbReference type="Proteomes" id="UP000319715"/>
    </source>
</evidence>
<dbReference type="InterPro" id="IPR006914">
    <property type="entry name" value="VENN_dom"/>
</dbReference>
<dbReference type="Pfam" id="PF13332">
    <property type="entry name" value="Fil_haemagg_2"/>
    <property type="match status" value="4"/>
</dbReference>
<evidence type="ECO:0000259" key="8">
    <source>
        <dbReference type="SMART" id="SM00912"/>
    </source>
</evidence>
<dbReference type="EMBL" id="VICF01000002">
    <property type="protein sequence ID" value="TQC75908.1"/>
    <property type="molecule type" value="Genomic_DNA"/>
</dbReference>
<dbReference type="NCBIfam" id="TIGR01731">
    <property type="entry name" value="fil_hemag_20aa"/>
    <property type="match status" value="21"/>
</dbReference>
<dbReference type="InterPro" id="IPR012334">
    <property type="entry name" value="Pectin_lyas_fold"/>
</dbReference>
<evidence type="ECO:0000256" key="3">
    <source>
        <dbReference type="ARBA" id="ARBA00022913"/>
    </source>
</evidence>
<sequence length="3576" mass="366311">MIMDDRQPVSPFRRALSYFICYLVAVQPLLPVVAAEITPVTPGTRMDAAGNGVPVVNIATPNQAGISHNQYQQYNVGQQGLILNNASGQLTQTQLGGLIQNNPNLQAGHEARAIINEVVGANRSQLQGYTEVAGKAANVIVANPYGITCNGCGFINTPNVTLTTGKPQLDASGNLAALEVTKGDVTVEGKGLDGSRADAVSLIARATKINADIHASDLAITAGANRVAQDGSVTPIAGEGPVPSVAVDTGALGGMYANRIHLVSSDKGVGVNIGNLLANQGDITLNANGTLTLGNASTSGKLLANARDMQLQGTQQATGDIALNSQGNVQLRNNKLTSGGNLRLAASDVTADQNSTVAANGDISVTAQTLMNNGLIQSQKNQTITANTLRNQGRLQSAGGQTLNTASLDNQGLIGSSRALHISATQQVLNGATGTLLAGEELDLAGGDFTLNGSVSGKNGLTLISTSLQTAADARLSSQRDINLSARQQILQGEIASGGSLMLNGDTLTLGSTGRLHGDGDVSLTASQQATIGGQLDGDNVQLSGGALHQSKTGMLTAQQDLSLTSAQQQLDGQSRAGGNVTLRADRLNALSEGKLSAGNDIALQVNDQSQWAGTLIAGRELAFSATDFVNSGTLAANGNTHFSFDHLTNAGLLQSLGQQTLSGRILTNNGTAQSGAGQLLDVGQLDNNGLLGAQGDLMLNADQFTAVDGSNILTDGALRVHSSQADLGGTLSAKHNLDFQTEKLTTRAGSLQTSAQNIQLNGQNIELNGTLSAYQALTLNSQQLSSGDSARTQGKSAIALNVADQADLAGQWFTPGQLTLQAGTLNNRAQTGAQDLTIAADIINNAGTLSANNRLDLTADSLQQQGTLNALGAMAIRSDAWRNQGKTSARTLDISVKNTLDNAPEGSLLASDGLTLNTSALSNAGNLSGQTLELDTEQLTNSGLMQGNQSVTLRSDALNNLQSGQILSGGALKVDAGSTQNAGRLQGSSLQLRGNTLNNSGIALGSKGLDVALQQTLDNAGSLLSDSAATLQSRELNNSGKLLSGEQLSLTGSQLRNQGQMQGDTLAIQADSVSNSGNLIGLKSLVLQLQQDLTDAQSGRLLTQGALNVNAQRINQQGSWQANSIDARASQIDVNGSIQSAVRTSLTSTGNLHTLVQGNIVSSGLAAIQAASLNNEGKWSAKNLQLQGNSLLNQGSATATDELTANLSGQLQQLKGAALLSAGTSTLKAGSIDSAGDIEAKNLVINSGNLTNRGQLYAQQNLNGNVEQAIANQGGVLRSQGALQLNAQSLLNQGQIQGDGITTITLSDSLDNTGRLLTGGPLTLSAPTVLNSGLVQAQGLAYSGNNLVNSGTFTGLGDSQVNASQMTNQGQLQGDNLQVRGGVLHNSGSVFASRALALTLQNADNQATGKLYSAGDLTLNTPVLNAAGSLLALGNMTLQLGSGFTQSGTLAAGKALNLSTQGDLTVLGTLQGNSLQLSSNNFINNGQLRSGSGALNVDASNMTLNDSGSVQAGGDMRLTSRGQLVNYGFVGTAGNLLMTAGSRIENRALLYAGNNMQLLASSIQNNRGDILANNSLWLQRDAAGNASDEVINTSGNIETSLGDITIRTGHLLNQREGMNTSVTSASATNAPAGLGQATMKVQLGQLDDDEIGVYHGMHGYQTGGSNGKGNGHTEYRPYTTLAPKLSTAVRKFLVSSTTVTASATGGAGRIAANRNLVVTADALDNQASNLLAGQDIVLTGNNLNNQSWENSIQSQYLVYKYGNPNTGRIDTNLYGEEDTAPSIIADLRNGNSHGVKYESGLGSEVVYTLQGAPVYETSQTGEGLRAVIQAGGNISARFTNNLSNTDTVANAGSMVHAISKPGIAGTAPLQSVGGLQNQQLAAGQTIAVGSPQWKDALTGALQQIGNQGAALTDYPLPAGNNGLFVASKDPASPYLITTNPQLAEVGKTDGSLFDGLNAFLRNPTSGAVQQSAQAVTQPALSSSPRVETAAIYTDKDKFLGSAYLLNRLQLTPDKDYKFLGDAAFDTRYVSNAILSQTGHRYVGGTGSDLQQMQYLMDSAARQQAGLGLQLGVSLSPEQVAALTTSIVWWEKTTVNGQTVLAPKLYLAPGDSEIAAGSVIAGQAVKLDAGQINNDGSTVKAETLLSAYSNSTLNNLHAGLLASGGDLQLNAIGDINNIGASISAETVSLASATGNINNVTQAQQWSSLTLNGIKNAPALSFSDTQLGDVASISASKNASLSAGGNINNTGATLAAGGDLQLGARGDINIAANALRTDRLNKNGSAVVTTSQDGSVSAGGDLTVRAGHDLNLSGTTLVSKGDTTLAAANDINLNTLDNSSHQTQGNSKNDSINATRSTIQSSGNLALSAGRDINSQAAQLMADLNASLSAGRDLNLNAQQSRVYSESRGGKKVTINEQVRQTGSEISSGGNIVLAAGNDINSAASEITAKQDIAARAGHDINLTTATESDYNYREETKTKKGLFSKKTTHTIQEDSATHEKGTLLSGNNISVSAGHDLLVKGSQVAGDDNVALSAGNNVGISAATNTESSWRFSETKKSGLMGTGGLGISIGSSKSLHDLKEKGTTQSQSVSTVGSTGGNVSITAGQQLQVQGADLIAGGNMALKGDSVAITPGHDVRTRDERFEQRTSGLTLALSGAVAEAVNSAVSAAQSAKKESDGRLAALQATKAVLSGVQANQASQLAQANGDPNNGVGISISLTTQKSKSQQHQESDAVSGSTLNAGKNLSIDATGNGNSASSGDLLIAGSQLKAGGDTSLHAANDINLTGAASTQQTSGKNSSSGGGIGLSFGVGNGSAGLSIFASVNGAKGHEKGNGTVWSETTLDSGGAVDISSGRDTTLTGALVNGNSVTADIGRNLSITSLQDSDNYDSKQISFGAGGSFTFGSMTGSGYINASQDKMHSNYDSVLEQSGIYAGQGGFDITVGSHTQLNGAVIASQTDADKNRLDTGTLGFTDLHNQADYKTQHQGIGLSSAGNFSGQFKGNMAASMLAGAGSSGHAEGTTQSAVAQGSIVVRDQANQQQDVAALSRDTEHANDSISPIFDKEKEQKRLQTAQLIGEIGSQVADIARTQGQIEATEAGKKELAKNNINQPDADAPAAEKKAYQEALENSSDYKKAMALWGTGSDIQKGIQAATAAIQGLAGGNLAQAASGAAAPYLAEQIHKYTADNQAAKAMAHAVVGAVTSWAAGNSAAAGATGAVSGELMGQLIMHSMYPGKQVSDLQESDKQIISALSTLAAGLAGGVTGGSSASALAGAQAGKNAVENNALHAEDDKKRQEAKWSLPYLTGEKKQQAEKLISDLNAKSEAFDANLDAACKNLSSAQCQGMRQELAAMGRSYDEKLDGQYVGTMGSVYKEGKGQVDALLWQYASADAKAERAGNVARLAEGFGISSELADKLYTGMAAVHTGAAIGAVAYGIKGTGTNGETAGSIKNVNPGYPEPGRTHNCVNCSVATDATLAGNPASALPVNHKNGIPLTVLESQYGTKFKYVSSSESITQQMTSAGSGSRGIVFGSYGPGQLGHVFNVVNQNGTVRFLDGQTGKPADLSQFKSFQLLRTN</sequence>
<accession>A0ABY3A018</accession>
<feature type="coiled-coil region" evidence="6">
    <location>
        <begin position="3278"/>
        <end position="3329"/>
    </location>
</feature>
<dbReference type="Pfam" id="PF21726">
    <property type="entry name" value="DUF6862"/>
    <property type="match status" value="1"/>
</dbReference>
<dbReference type="Pfam" id="PF15644">
    <property type="entry name" value="Gln_amidase"/>
    <property type="match status" value="1"/>
</dbReference>
<evidence type="ECO:0000256" key="2">
    <source>
        <dbReference type="ARBA" id="ARBA00022656"/>
    </source>
</evidence>
<comment type="caution">
    <text evidence="9">The sequence shown here is derived from an EMBL/GenBank/DDBJ whole genome shotgun (WGS) entry which is preliminary data.</text>
</comment>
<dbReference type="InterPro" id="IPR010069">
    <property type="entry name" value="CdiA_FHA1_rpt"/>
</dbReference>
<name>A0ABY3A018_9GAMM</name>
<dbReference type="InterPro" id="IPR008638">
    <property type="entry name" value="FhaB/CdiA-like_TPS"/>
</dbReference>
<evidence type="ECO:0000256" key="7">
    <source>
        <dbReference type="SAM" id="MobiDB-lite"/>
    </source>
</evidence>
<proteinExistence type="inferred from homology"/>
<dbReference type="SMART" id="SM00912">
    <property type="entry name" value="Haemagg_act"/>
    <property type="match status" value="1"/>
</dbReference>
<gene>
    <name evidence="9" type="ORF">FK492_08345</name>
</gene>
<keyword evidence="10" id="KW-1185">Reference proteome</keyword>
<organism evidence="9 10">
    <name type="scientific">Pantoea dispersa</name>
    <dbReference type="NCBI Taxonomy" id="59814"/>
    <lineage>
        <taxon>Bacteria</taxon>
        <taxon>Pseudomonadati</taxon>
        <taxon>Pseudomonadota</taxon>
        <taxon>Gammaproteobacteria</taxon>
        <taxon>Enterobacterales</taxon>
        <taxon>Erwiniaceae</taxon>
        <taxon>Pantoea</taxon>
    </lineage>
</organism>
<dbReference type="Gene3D" id="2.160.20.10">
    <property type="entry name" value="Single-stranded right-handed beta-helix, Pectin lyase-like"/>
    <property type="match status" value="1"/>
</dbReference>
<dbReference type="Pfam" id="PF05594">
    <property type="entry name" value="Fil_haemagg"/>
    <property type="match status" value="10"/>
</dbReference>
<comment type="similarity">
    <text evidence="5">In the N-terminal section; belongs to the CdiA toxin family.</text>
</comment>
<dbReference type="InterPro" id="IPR011050">
    <property type="entry name" value="Pectin_lyase_fold/virulence"/>
</dbReference>
<evidence type="ECO:0000256" key="4">
    <source>
        <dbReference type="ARBA" id="ARBA00023026"/>
    </source>
</evidence>
<evidence type="ECO:0000256" key="6">
    <source>
        <dbReference type="SAM" id="Coils"/>
    </source>
</evidence>
<evidence type="ECO:0000256" key="1">
    <source>
        <dbReference type="ARBA" id="ARBA00004219"/>
    </source>
</evidence>
<reference evidence="9 10" key="1">
    <citation type="submission" date="2019-06" db="EMBL/GenBank/DDBJ databases">
        <title>Pantoea dispersa Assembly.</title>
        <authorList>
            <person name="Wang J."/>
        </authorList>
    </citation>
    <scope>NUCLEOTIDE SEQUENCE [LARGE SCALE GENOMIC DNA]</scope>
    <source>
        <strain evidence="10">bio</strain>
    </source>
</reference>
<feature type="region of interest" description="Disordered" evidence="7">
    <location>
        <begin position="2720"/>
        <end position="2740"/>
    </location>
</feature>
<dbReference type="InterPro" id="IPR025157">
    <property type="entry name" value="Hemagglutinin_rpt"/>
</dbReference>
<dbReference type="InterPro" id="IPR008619">
    <property type="entry name" value="Filamentous_hemagglutn_rpt"/>
</dbReference>
<feature type="region of interest" description="Disordered" evidence="7">
    <location>
        <begin position="3101"/>
        <end position="3122"/>
    </location>
</feature>
<keyword evidence="2" id="KW-0800">Toxin</keyword>
<dbReference type="InterPro" id="IPR028908">
    <property type="entry name" value="Tox-PL_dom"/>
</dbReference>
<dbReference type="InterPro" id="IPR049271">
    <property type="entry name" value="DUF6862"/>
</dbReference>
<dbReference type="NCBIfam" id="TIGR01901">
    <property type="entry name" value="adhes_NPXG"/>
    <property type="match status" value="1"/>
</dbReference>
<comment type="subcellular location">
    <subcellularLocation>
        <location evidence="1">Target cell</location>
        <location evidence="1">Target cell cytoplasm</location>
    </subcellularLocation>
</comment>
<protein>
    <submittedName>
        <fullName evidence="9">Filamentous hemagglutinin N-terminal domain-containing protein</fullName>
    </submittedName>
</protein>
<feature type="domain" description="Filamentous haemagglutinin FhaB/tRNA nuclease CdiA-like TPS" evidence="8">
    <location>
        <begin position="50"/>
        <end position="172"/>
    </location>
</feature>
<dbReference type="Proteomes" id="UP000319715">
    <property type="component" value="Unassembled WGS sequence"/>
</dbReference>
<dbReference type="SUPFAM" id="SSF51126">
    <property type="entry name" value="Pectin lyase-like"/>
    <property type="match status" value="1"/>
</dbReference>
<keyword evidence="3" id="KW-1266">Target cell cytoplasm</keyword>
<feature type="region of interest" description="Disordered" evidence="7">
    <location>
        <begin position="2334"/>
        <end position="2353"/>
    </location>
</feature>
<evidence type="ECO:0000256" key="5">
    <source>
        <dbReference type="ARBA" id="ARBA00024043"/>
    </source>
</evidence>
<keyword evidence="6" id="KW-0175">Coiled coil</keyword>
<dbReference type="Pfam" id="PF05860">
    <property type="entry name" value="TPS"/>
    <property type="match status" value="1"/>
</dbReference>